<dbReference type="EMBL" id="BX294154">
    <property type="protein sequence ID" value="CAD77376.1"/>
    <property type="molecule type" value="Genomic_DNA"/>
</dbReference>
<dbReference type="EnsemblBacteria" id="CAD77376">
    <property type="protein sequence ID" value="CAD77376"/>
    <property type="gene ID" value="RB12067"/>
</dbReference>
<evidence type="ECO:0000313" key="3">
    <source>
        <dbReference type="Proteomes" id="UP000001025"/>
    </source>
</evidence>
<sequence>MQFCSSSARDVHLFTGIVTAERTNTLGKHSLQSQSKFRFRSNESCIHPNCSRFHTPRHREQTAQPQARVRRSSRNDDPALSRRNGPSPGRKQLQGETSHPCRQAKLS</sequence>
<reference evidence="2 3" key="1">
    <citation type="journal article" date="2003" name="Proc. Natl. Acad. Sci. U.S.A.">
        <title>Complete genome sequence of the marine planctomycete Pirellula sp. strain 1.</title>
        <authorList>
            <person name="Gloeckner F.O."/>
            <person name="Kube M."/>
            <person name="Bauer M."/>
            <person name="Teeling H."/>
            <person name="Lombardot T."/>
            <person name="Ludwig W."/>
            <person name="Gade D."/>
            <person name="Beck A."/>
            <person name="Borzym K."/>
            <person name="Heitmann K."/>
            <person name="Rabus R."/>
            <person name="Schlesner H."/>
            <person name="Amann R."/>
            <person name="Reinhardt R."/>
        </authorList>
    </citation>
    <scope>NUCLEOTIDE SEQUENCE [LARGE SCALE GENOMIC DNA]</scope>
    <source>
        <strain evidence="3">DSM 10527 / NCIMB 13988 / SH1</strain>
    </source>
</reference>
<accession>Q7UJ82</accession>
<dbReference type="KEGG" id="rba:RB12067"/>
<protein>
    <submittedName>
        <fullName evidence="2">Uncharacterized protein</fullName>
    </submittedName>
</protein>
<dbReference type="STRING" id="243090.RB12067"/>
<organism evidence="2 3">
    <name type="scientific">Rhodopirellula baltica (strain DSM 10527 / NCIMB 13988 / SH1)</name>
    <dbReference type="NCBI Taxonomy" id="243090"/>
    <lineage>
        <taxon>Bacteria</taxon>
        <taxon>Pseudomonadati</taxon>
        <taxon>Planctomycetota</taxon>
        <taxon>Planctomycetia</taxon>
        <taxon>Pirellulales</taxon>
        <taxon>Pirellulaceae</taxon>
        <taxon>Rhodopirellula</taxon>
    </lineage>
</organism>
<dbReference type="AlphaFoldDB" id="Q7UJ82"/>
<dbReference type="HOGENOM" id="CLU_2207982_0_0_0"/>
<name>Q7UJ82_RHOBA</name>
<gene>
    <name evidence="2" type="ordered locus">RB12067</name>
</gene>
<dbReference type="Proteomes" id="UP000001025">
    <property type="component" value="Chromosome"/>
</dbReference>
<feature type="region of interest" description="Disordered" evidence="1">
    <location>
        <begin position="48"/>
        <end position="107"/>
    </location>
</feature>
<proteinExistence type="predicted"/>
<dbReference type="InParanoid" id="Q7UJ82"/>
<evidence type="ECO:0000256" key="1">
    <source>
        <dbReference type="SAM" id="MobiDB-lite"/>
    </source>
</evidence>
<evidence type="ECO:0000313" key="2">
    <source>
        <dbReference type="EMBL" id="CAD77376.1"/>
    </source>
</evidence>
<keyword evidence="3" id="KW-1185">Reference proteome</keyword>